<protein>
    <submittedName>
        <fullName evidence="1">Uncharacterized protein</fullName>
    </submittedName>
</protein>
<keyword evidence="2" id="KW-1185">Reference proteome</keyword>
<gene>
    <name evidence="1" type="ORF">PAC_03297</name>
</gene>
<reference evidence="1 2" key="1">
    <citation type="submission" date="2016-03" db="EMBL/GenBank/DDBJ databases">
        <authorList>
            <person name="Ploux O."/>
        </authorList>
    </citation>
    <scope>NUCLEOTIDE SEQUENCE [LARGE SCALE GENOMIC DNA]</scope>
    <source>
        <strain evidence="1 2">UAMH 11012</strain>
    </source>
</reference>
<dbReference type="PANTHER" id="PTHR37540">
    <property type="entry name" value="TRANSCRIPTION FACTOR (ACR-2), PUTATIVE-RELATED-RELATED"/>
    <property type="match status" value="1"/>
</dbReference>
<evidence type="ECO:0000313" key="2">
    <source>
        <dbReference type="Proteomes" id="UP000184330"/>
    </source>
</evidence>
<dbReference type="EMBL" id="FJOG01000003">
    <property type="protein sequence ID" value="CZR53419.1"/>
    <property type="molecule type" value="Genomic_DNA"/>
</dbReference>
<dbReference type="Proteomes" id="UP000184330">
    <property type="component" value="Unassembled WGS sequence"/>
</dbReference>
<name>A0A1L7WKX5_9HELO</name>
<accession>A0A1L7WKX5</accession>
<dbReference type="OrthoDB" id="5376287at2759"/>
<sequence length="476" mass="53882">MAESKYTAGLQFIVSTPAQTLDKHDRKAIRSHATRARATRPRKHAVQLWSWISPNRELGSLRNAAAEEAPIQESMVANAPSPRQFGSHFSGLQLPSGVEPHMIQDLVKLINLNKQAGYPHEVCVDAHPVERGWFPYMVSDLCCLHSMMFSLRAIVDRAPRDHLACFHYAKTLQLLQARLNEHDQTSALCDSTIMVVITLAISAELTKDFDAVETHIRGLEKIVGLRGGVRALTTHNNMQVKVCRADLAYALQFGHQPLLFKEGISWDCFIADSGLVKCSHRPHDANIRAFTETALDARLHNAMRDLHAFSCMSNVAYQTKGKLSANTYNEMMISILYRLAHLSFEHDPLQEALRLGLVALSSQIYLQRHYMEESYDFLLDLFNHALLRLRELAAIDLPVPVILWLTMLSHVVARNEPTAADWRSLWLDQTILRADINSWSQACEMLRSIAWVDFIHKQRGKPVFEAAISRLNNINI</sequence>
<evidence type="ECO:0000313" key="1">
    <source>
        <dbReference type="EMBL" id="CZR53419.1"/>
    </source>
</evidence>
<dbReference type="PANTHER" id="PTHR37540:SF9">
    <property type="entry name" value="ZN(2)-C6 FUNGAL-TYPE DOMAIN-CONTAINING PROTEIN"/>
    <property type="match status" value="1"/>
</dbReference>
<dbReference type="STRING" id="576137.A0A1L7WKX5"/>
<proteinExistence type="predicted"/>
<dbReference type="AlphaFoldDB" id="A0A1L7WKX5"/>
<organism evidence="1 2">
    <name type="scientific">Phialocephala subalpina</name>
    <dbReference type="NCBI Taxonomy" id="576137"/>
    <lineage>
        <taxon>Eukaryota</taxon>
        <taxon>Fungi</taxon>
        <taxon>Dikarya</taxon>
        <taxon>Ascomycota</taxon>
        <taxon>Pezizomycotina</taxon>
        <taxon>Leotiomycetes</taxon>
        <taxon>Helotiales</taxon>
        <taxon>Mollisiaceae</taxon>
        <taxon>Phialocephala</taxon>
        <taxon>Phialocephala fortinii species complex</taxon>
    </lineage>
</organism>